<organism evidence="2 3">
    <name type="scientific">Nocardia vinacea</name>
    <dbReference type="NCBI Taxonomy" id="96468"/>
    <lineage>
        <taxon>Bacteria</taxon>
        <taxon>Bacillati</taxon>
        <taxon>Actinomycetota</taxon>
        <taxon>Actinomycetes</taxon>
        <taxon>Mycobacteriales</taxon>
        <taxon>Nocardiaceae</taxon>
        <taxon>Nocardia</taxon>
    </lineage>
</organism>
<reference evidence="2" key="1">
    <citation type="submission" date="2022-10" db="EMBL/GenBank/DDBJ databases">
        <title>The complete genomes of actinobacterial strains from the NBC collection.</title>
        <authorList>
            <person name="Joergensen T.S."/>
            <person name="Alvarez Arevalo M."/>
            <person name="Sterndorff E.B."/>
            <person name="Faurdal D."/>
            <person name="Vuksanovic O."/>
            <person name="Mourched A.-S."/>
            <person name="Charusanti P."/>
            <person name="Shaw S."/>
            <person name="Blin K."/>
            <person name="Weber T."/>
        </authorList>
    </citation>
    <scope>NUCLEOTIDE SEQUENCE</scope>
    <source>
        <strain evidence="2">NBC_01482</strain>
    </source>
</reference>
<proteinExistence type="predicted"/>
<dbReference type="Proteomes" id="UP001432062">
    <property type="component" value="Chromosome"/>
</dbReference>
<dbReference type="InterPro" id="IPR007278">
    <property type="entry name" value="DUF397"/>
</dbReference>
<accession>A0ABZ1YIJ1</accession>
<dbReference type="Pfam" id="PF04149">
    <property type="entry name" value="DUF397"/>
    <property type="match status" value="1"/>
</dbReference>
<dbReference type="RefSeq" id="WP_329405608.1">
    <property type="nucleotide sequence ID" value="NZ_CP109441.1"/>
</dbReference>
<feature type="domain" description="DUF397" evidence="1">
    <location>
        <begin position="10"/>
        <end position="62"/>
    </location>
</feature>
<evidence type="ECO:0000259" key="1">
    <source>
        <dbReference type="Pfam" id="PF04149"/>
    </source>
</evidence>
<protein>
    <submittedName>
        <fullName evidence="2">DUF397 domain-containing protein</fullName>
    </submittedName>
</protein>
<evidence type="ECO:0000313" key="2">
    <source>
        <dbReference type="EMBL" id="WUV43029.1"/>
    </source>
</evidence>
<dbReference type="EMBL" id="CP109441">
    <property type="protein sequence ID" value="WUV43029.1"/>
    <property type="molecule type" value="Genomic_DNA"/>
</dbReference>
<keyword evidence="3" id="KW-1185">Reference proteome</keyword>
<name>A0ABZ1YIJ1_9NOCA</name>
<sequence length="71" mass="7502">MVNVDLSGVNWFKSSYSEGNGECVEVAWLDGGSVGVRDSKNPTGPALIFTPGEWDAFAAGVQDGEFTYPTA</sequence>
<gene>
    <name evidence="2" type="ORF">OG563_27785</name>
</gene>
<evidence type="ECO:0000313" key="3">
    <source>
        <dbReference type="Proteomes" id="UP001432062"/>
    </source>
</evidence>